<evidence type="ECO:0000256" key="2">
    <source>
        <dbReference type="ARBA" id="ARBA00006164"/>
    </source>
</evidence>
<dbReference type="InParanoid" id="A0A0D2WQ43"/>
<evidence type="ECO:0000313" key="8">
    <source>
        <dbReference type="EMBL" id="KJE93685.1"/>
    </source>
</evidence>
<gene>
    <name evidence="8" type="ORF">CAOG_004440</name>
</gene>
<dbReference type="STRING" id="595528.A0A0D2WQ43"/>
<dbReference type="OrthoDB" id="190958at2759"/>
<keyword evidence="5 7" id="KW-0508">mRNA splicing</keyword>
<organism evidence="8 9">
    <name type="scientific">Capsaspora owczarzaki (strain ATCC 30864)</name>
    <dbReference type="NCBI Taxonomy" id="595528"/>
    <lineage>
        <taxon>Eukaryota</taxon>
        <taxon>Filasterea</taxon>
        <taxon>Capsaspora</taxon>
    </lineage>
</organism>
<evidence type="ECO:0000256" key="5">
    <source>
        <dbReference type="ARBA" id="ARBA00023187"/>
    </source>
</evidence>
<evidence type="ECO:0000256" key="3">
    <source>
        <dbReference type="ARBA" id="ARBA00022664"/>
    </source>
</evidence>
<protein>
    <recommendedName>
        <fullName evidence="7">Pre-mRNA-splicing factor 38</fullName>
    </recommendedName>
</protein>
<proteinExistence type="inferred from homology"/>
<comment type="similarity">
    <text evidence="2 7">Belongs to the PRP38 family.</text>
</comment>
<dbReference type="eggNOG" id="KOG2889">
    <property type="taxonomic scope" value="Eukaryota"/>
</dbReference>
<sequence length="329" mass="36370">MANRTVRDAVSVHGTNPQYLIEKILRERIVEDAYWKEHCFALTAESVIDKAVELAYVGGTFGQHVKPSPFLCLTLKLLQLQPSHDIIMTYIENTDFKYLRALGAFYLRLTAQSLEIYEVLEPLYTDFRKLRTRNKEGEYGLTHMDEFIDRMLRDDRVCDVALPRLMQRHVLEVSGQLEPRVSVLEEDMEDNEEAAGDDSADDGEAEKPDWVLQVPLHRDKIAVAAVVAVQILDTKADMRDLDLAALLAIQRHGIAVEARVEAEAEALLHVTLPAAAAAAVPDDPSKAIDRATTVAAAAAAAVHRTTIPIVGAAQVLVGAELSGPSPWNM</sequence>
<dbReference type="PANTHER" id="PTHR23142">
    <property type="entry name" value="PRE-MRNA-SPLICING FACTOR 38A-RELATED"/>
    <property type="match status" value="1"/>
</dbReference>
<dbReference type="EMBL" id="KE346365">
    <property type="protein sequence ID" value="KJE93685.1"/>
    <property type="molecule type" value="Genomic_DNA"/>
</dbReference>
<evidence type="ECO:0000256" key="1">
    <source>
        <dbReference type="ARBA" id="ARBA00004123"/>
    </source>
</evidence>
<keyword evidence="4 7" id="KW-0747">Spliceosome</keyword>
<dbReference type="FunCoup" id="A0A0D2WQ43">
    <property type="interactions" value="450"/>
</dbReference>
<dbReference type="PhylomeDB" id="A0A0D2WQ43"/>
<keyword evidence="9" id="KW-1185">Reference proteome</keyword>
<dbReference type="GO" id="GO:0005681">
    <property type="term" value="C:spliceosomal complex"/>
    <property type="evidence" value="ECO:0007669"/>
    <property type="project" value="UniProtKB-KW"/>
</dbReference>
<comment type="subcellular location">
    <subcellularLocation>
        <location evidence="1 7">Nucleus</location>
    </subcellularLocation>
</comment>
<accession>A0A0D2WQ43</accession>
<dbReference type="InterPro" id="IPR005037">
    <property type="entry name" value="PRP38"/>
</dbReference>
<dbReference type="Proteomes" id="UP000008743">
    <property type="component" value="Unassembled WGS sequence"/>
</dbReference>
<comment type="function">
    <text evidence="7">Required for pre-mRNA splicing.</text>
</comment>
<evidence type="ECO:0000256" key="4">
    <source>
        <dbReference type="ARBA" id="ARBA00022728"/>
    </source>
</evidence>
<evidence type="ECO:0000256" key="7">
    <source>
        <dbReference type="RuleBase" id="RU367025"/>
    </source>
</evidence>
<dbReference type="GO" id="GO:0000398">
    <property type="term" value="P:mRNA splicing, via spliceosome"/>
    <property type="evidence" value="ECO:0007669"/>
    <property type="project" value="UniProtKB-UniRule"/>
</dbReference>
<reference evidence="9" key="1">
    <citation type="submission" date="2011-02" db="EMBL/GenBank/DDBJ databases">
        <title>The Genome Sequence of Capsaspora owczarzaki ATCC 30864.</title>
        <authorList>
            <person name="Russ C."/>
            <person name="Cuomo C."/>
            <person name="Burger G."/>
            <person name="Gray M.W."/>
            <person name="Holland P.W.H."/>
            <person name="King N."/>
            <person name="Lang F.B.F."/>
            <person name="Roger A.J."/>
            <person name="Ruiz-Trillo I."/>
            <person name="Young S.K."/>
            <person name="Zeng Q."/>
            <person name="Gargeya S."/>
            <person name="Alvarado L."/>
            <person name="Berlin A."/>
            <person name="Chapman S.B."/>
            <person name="Chen Z."/>
            <person name="Freedman E."/>
            <person name="Gellesch M."/>
            <person name="Goldberg J."/>
            <person name="Griggs A."/>
            <person name="Gujja S."/>
            <person name="Heilman E."/>
            <person name="Heiman D."/>
            <person name="Howarth C."/>
            <person name="Mehta T."/>
            <person name="Neiman D."/>
            <person name="Pearson M."/>
            <person name="Roberts A."/>
            <person name="Saif S."/>
            <person name="Shea T."/>
            <person name="Shenoy N."/>
            <person name="Sisk P."/>
            <person name="Stolte C."/>
            <person name="Sykes S."/>
            <person name="White J."/>
            <person name="Yandava C."/>
            <person name="Haas B."/>
            <person name="Nusbaum C."/>
            <person name="Birren B."/>
        </authorList>
    </citation>
    <scope>NUCLEOTIDE SEQUENCE</scope>
    <source>
        <strain evidence="9">ATCC 30864</strain>
    </source>
</reference>
<keyword evidence="6 7" id="KW-0539">Nucleus</keyword>
<dbReference type="AlphaFoldDB" id="A0A0D2WQ43"/>
<evidence type="ECO:0000313" key="9">
    <source>
        <dbReference type="Proteomes" id="UP000008743"/>
    </source>
</evidence>
<keyword evidence="3 7" id="KW-0507">mRNA processing</keyword>
<dbReference type="Pfam" id="PF03371">
    <property type="entry name" value="PRP38"/>
    <property type="match status" value="1"/>
</dbReference>
<evidence type="ECO:0000256" key="6">
    <source>
        <dbReference type="ARBA" id="ARBA00023242"/>
    </source>
</evidence>
<name>A0A0D2WQ43_CAPO3</name>